<proteinExistence type="predicted"/>
<reference evidence="2" key="1">
    <citation type="submission" date="2017-03" db="EMBL/GenBank/DDBJ databases">
        <title>Genomes of endolithic fungi from Antarctica.</title>
        <authorList>
            <person name="Coleine C."/>
            <person name="Masonjones S."/>
            <person name="Stajich J.E."/>
        </authorList>
    </citation>
    <scope>NUCLEOTIDE SEQUENCE [LARGE SCALE GENOMIC DNA]</scope>
    <source>
        <strain evidence="2">CCFEE 5527</strain>
    </source>
</reference>
<evidence type="ECO:0000313" key="2">
    <source>
        <dbReference type="Proteomes" id="UP000192596"/>
    </source>
</evidence>
<dbReference type="InParanoid" id="A0A1V8SDJ6"/>
<dbReference type="Proteomes" id="UP000192596">
    <property type="component" value="Unassembled WGS sequence"/>
</dbReference>
<evidence type="ECO:0008006" key="3">
    <source>
        <dbReference type="Google" id="ProtNLM"/>
    </source>
</evidence>
<evidence type="ECO:0000313" key="1">
    <source>
        <dbReference type="EMBL" id="OQN97254.1"/>
    </source>
</evidence>
<accession>A0A1V8SDJ6</accession>
<organism evidence="1 2">
    <name type="scientific">Cryoendolithus antarcticus</name>
    <dbReference type="NCBI Taxonomy" id="1507870"/>
    <lineage>
        <taxon>Eukaryota</taxon>
        <taxon>Fungi</taxon>
        <taxon>Dikarya</taxon>
        <taxon>Ascomycota</taxon>
        <taxon>Pezizomycotina</taxon>
        <taxon>Dothideomycetes</taxon>
        <taxon>Dothideomycetidae</taxon>
        <taxon>Cladosporiales</taxon>
        <taxon>Cladosporiaceae</taxon>
        <taxon>Cryoendolithus</taxon>
    </lineage>
</organism>
<name>A0A1V8SDJ6_9PEZI</name>
<gene>
    <name evidence="1" type="ORF">B0A48_16796</name>
</gene>
<sequence length="191" mass="22264">MSSLPTLYLMVKNQRPESRTSLRRRSYSMANAQCDGTVISLLTDFQVDERPTANNNSTVPLGHINRLATELRLQIYTNVIQSTLQTARPRWPQQMDPHLLCRHLLALSHVCRSFRREVQDILKRLVTDEWSMYDILAPLPEHVDWKVYPDFGMAVRESWDYSMRLFHFGRDIVGGKIFEDYLAALQARVAR</sequence>
<comment type="caution">
    <text evidence="1">The sequence shown here is derived from an EMBL/GenBank/DDBJ whole genome shotgun (WGS) entry which is preliminary data.</text>
</comment>
<protein>
    <recommendedName>
        <fullName evidence="3">F-box domain-containing protein</fullName>
    </recommendedName>
</protein>
<dbReference type="EMBL" id="NAJO01000056">
    <property type="protein sequence ID" value="OQN97254.1"/>
    <property type="molecule type" value="Genomic_DNA"/>
</dbReference>
<dbReference type="AlphaFoldDB" id="A0A1V8SDJ6"/>
<keyword evidence="2" id="KW-1185">Reference proteome</keyword>